<proteinExistence type="predicted"/>
<evidence type="ECO:0000313" key="1">
    <source>
        <dbReference type="EMBL" id="KAK3752345.1"/>
    </source>
</evidence>
<protein>
    <submittedName>
        <fullName evidence="1">Uncharacterized protein</fullName>
    </submittedName>
</protein>
<accession>A0AAE0YNH2</accession>
<evidence type="ECO:0000313" key="2">
    <source>
        <dbReference type="Proteomes" id="UP001283361"/>
    </source>
</evidence>
<gene>
    <name evidence="1" type="ORF">RRG08_044381</name>
</gene>
<keyword evidence="2" id="KW-1185">Reference proteome</keyword>
<reference evidence="1" key="1">
    <citation type="journal article" date="2023" name="G3 (Bethesda)">
        <title>A reference genome for the long-term kleptoplast-retaining sea slug Elysia crispata morphotype clarki.</title>
        <authorList>
            <person name="Eastman K.E."/>
            <person name="Pendleton A.L."/>
            <person name="Shaikh M.A."/>
            <person name="Suttiyut T."/>
            <person name="Ogas R."/>
            <person name="Tomko P."/>
            <person name="Gavelis G."/>
            <person name="Widhalm J.R."/>
            <person name="Wisecaver J.H."/>
        </authorList>
    </citation>
    <scope>NUCLEOTIDE SEQUENCE</scope>
    <source>
        <strain evidence="1">ECLA1</strain>
    </source>
</reference>
<name>A0AAE0YNH2_9GAST</name>
<dbReference type="EMBL" id="JAWDGP010005767">
    <property type="protein sequence ID" value="KAK3752345.1"/>
    <property type="molecule type" value="Genomic_DNA"/>
</dbReference>
<sequence length="86" mass="9410">MATHSHIHCVWFQEPGPSFSPEESPCRAELSESPALMPDAAVLLALAHTDSLVRSLVAAQRTKDVKDQDVHFLTAARTKPLECEVS</sequence>
<comment type="caution">
    <text evidence="1">The sequence shown here is derived from an EMBL/GenBank/DDBJ whole genome shotgun (WGS) entry which is preliminary data.</text>
</comment>
<organism evidence="1 2">
    <name type="scientific">Elysia crispata</name>
    <name type="common">lettuce slug</name>
    <dbReference type="NCBI Taxonomy" id="231223"/>
    <lineage>
        <taxon>Eukaryota</taxon>
        <taxon>Metazoa</taxon>
        <taxon>Spiralia</taxon>
        <taxon>Lophotrochozoa</taxon>
        <taxon>Mollusca</taxon>
        <taxon>Gastropoda</taxon>
        <taxon>Heterobranchia</taxon>
        <taxon>Euthyneura</taxon>
        <taxon>Panpulmonata</taxon>
        <taxon>Sacoglossa</taxon>
        <taxon>Placobranchoidea</taxon>
        <taxon>Plakobranchidae</taxon>
        <taxon>Elysia</taxon>
    </lineage>
</organism>
<dbReference type="AlphaFoldDB" id="A0AAE0YNH2"/>
<dbReference type="Proteomes" id="UP001283361">
    <property type="component" value="Unassembled WGS sequence"/>
</dbReference>